<name>C5AYJ1_METEA</name>
<dbReference type="EMBL" id="CP001510">
    <property type="protein sequence ID" value="ACS39107.1"/>
    <property type="molecule type" value="Genomic_DNA"/>
</dbReference>
<dbReference type="HOGENOM" id="CLU_2862645_0_0_5"/>
<proteinExistence type="predicted"/>
<evidence type="ECO:0008006" key="3">
    <source>
        <dbReference type="Google" id="ProtNLM"/>
    </source>
</evidence>
<evidence type="ECO:0000313" key="2">
    <source>
        <dbReference type="Proteomes" id="UP000009081"/>
    </source>
</evidence>
<accession>C5AYJ1</accession>
<protein>
    <recommendedName>
        <fullName evidence="3">Calcineurin-like phosphoesterase domain-containing protein</fullName>
    </recommendedName>
</protein>
<dbReference type="Proteomes" id="UP000009081">
    <property type="component" value="Chromosome"/>
</dbReference>
<gene>
    <name evidence="1" type="ordered locus">MexAM1_META1p1243</name>
</gene>
<organism evidence="1 2">
    <name type="scientific">Methylorubrum extorquens (strain ATCC 14718 / DSM 1338 / JCM 2805 / NCIMB 9133 / AM1)</name>
    <name type="common">Methylobacterium extorquens</name>
    <dbReference type="NCBI Taxonomy" id="272630"/>
    <lineage>
        <taxon>Bacteria</taxon>
        <taxon>Pseudomonadati</taxon>
        <taxon>Pseudomonadota</taxon>
        <taxon>Alphaproteobacteria</taxon>
        <taxon>Hyphomicrobiales</taxon>
        <taxon>Methylobacteriaceae</taxon>
        <taxon>Methylorubrum</taxon>
    </lineage>
</organism>
<reference evidence="1 2" key="1">
    <citation type="journal article" date="2009" name="PLoS ONE">
        <title>Methylobacterium genome sequences: a reference blueprint to investigate microbial metabolism of C1 compounds from natural and industrial sources.</title>
        <authorList>
            <person name="Vuilleumier S."/>
            <person name="Chistoserdova L."/>
            <person name="Lee M.-C."/>
            <person name="Bringel F."/>
            <person name="Lajus A."/>
            <person name="Zhou Y."/>
            <person name="Gourion B."/>
            <person name="Barbe V."/>
            <person name="Chang J."/>
            <person name="Cruveiller S."/>
            <person name="Dossat C."/>
            <person name="Gillett W."/>
            <person name="Gruffaz C."/>
            <person name="Haugen E."/>
            <person name="Hourcade E."/>
            <person name="Levy R."/>
            <person name="Mangenot S."/>
            <person name="Muller E."/>
            <person name="Nadalig T."/>
            <person name="Pagni M."/>
            <person name="Penny C."/>
            <person name="Peyraud R."/>
            <person name="Robinson D.G."/>
            <person name="Roche D."/>
            <person name="Rouy Z."/>
            <person name="Saenampechek C."/>
            <person name="Salvignol G."/>
            <person name="Vallenet D."/>
            <person name="Wu Z."/>
            <person name="Marx C.J."/>
            <person name="Vorholt J.A."/>
            <person name="Olson M.V."/>
            <person name="Kaul R."/>
            <person name="Weissenbach J."/>
            <person name="Medigue C."/>
            <person name="Lidstrom M.E."/>
        </authorList>
    </citation>
    <scope>NUCLEOTIDE SEQUENCE [LARGE SCALE GENOMIC DNA]</scope>
    <source>
        <strain evidence="2">ATCC 14718 / DSM 1338 / JCM 2805 / NCIMB 9133 / AM1</strain>
    </source>
</reference>
<dbReference type="AlphaFoldDB" id="C5AYJ1"/>
<evidence type="ECO:0000313" key="1">
    <source>
        <dbReference type="EMBL" id="ACS39107.1"/>
    </source>
</evidence>
<keyword evidence="2" id="KW-1185">Reference proteome</keyword>
<dbReference type="KEGG" id="mea:Mex_1p1243"/>
<sequence>MMGRRLCVFGDLHQDCPENAWDPVAHAPPDGFDVAVVAGDVHVPLMRGLDWLGERRQHQGRGPP</sequence>